<proteinExistence type="predicted"/>
<reference evidence="1 2" key="1">
    <citation type="journal article" date="2016" name="Nat. Commun.">
        <title>Thousands of microbial genomes shed light on interconnected biogeochemical processes in an aquifer system.</title>
        <authorList>
            <person name="Anantharaman K."/>
            <person name="Brown C.T."/>
            <person name="Hug L.A."/>
            <person name="Sharon I."/>
            <person name="Castelle C.J."/>
            <person name="Probst A.J."/>
            <person name="Thomas B.C."/>
            <person name="Singh A."/>
            <person name="Wilkins M.J."/>
            <person name="Karaoz U."/>
            <person name="Brodie E.L."/>
            <person name="Williams K.H."/>
            <person name="Hubbard S.S."/>
            <person name="Banfield J.F."/>
        </authorList>
    </citation>
    <scope>NUCLEOTIDE SEQUENCE [LARGE SCALE GENOMIC DNA]</scope>
</reference>
<dbReference type="Proteomes" id="UP000178222">
    <property type="component" value="Unassembled WGS sequence"/>
</dbReference>
<evidence type="ECO:0008006" key="3">
    <source>
        <dbReference type="Google" id="ProtNLM"/>
    </source>
</evidence>
<dbReference type="InterPro" id="IPR029063">
    <property type="entry name" value="SAM-dependent_MTases_sf"/>
</dbReference>
<accession>A0A1G2RU42</accession>
<protein>
    <recommendedName>
        <fullName evidence="3">Methyltransferase domain-containing protein</fullName>
    </recommendedName>
</protein>
<dbReference type="Gene3D" id="3.40.50.150">
    <property type="entry name" value="Vaccinia Virus protein VP39"/>
    <property type="match status" value="1"/>
</dbReference>
<evidence type="ECO:0000313" key="1">
    <source>
        <dbReference type="EMBL" id="OHA76365.1"/>
    </source>
</evidence>
<organism evidence="1 2">
    <name type="scientific">Candidatus Wildermuthbacteria bacterium RIFCSPLOWO2_02_FULL_47_9c</name>
    <dbReference type="NCBI Taxonomy" id="1802466"/>
    <lineage>
        <taxon>Bacteria</taxon>
        <taxon>Candidatus Wildermuthiibacteriota</taxon>
    </lineage>
</organism>
<dbReference type="EMBL" id="MHUL01000035">
    <property type="protein sequence ID" value="OHA76365.1"/>
    <property type="molecule type" value="Genomic_DNA"/>
</dbReference>
<comment type="caution">
    <text evidence="1">The sequence shown here is derived from an EMBL/GenBank/DDBJ whole genome shotgun (WGS) entry which is preliminary data.</text>
</comment>
<gene>
    <name evidence="1" type="ORF">A3J30_04295</name>
</gene>
<sequence>MYPKQIWEELRLEVGENNTIFDIAAGYGHAANFLHPSNAYYGIDINKHFVSYGCKKGGNLELKNIFDPAAYRPSDIFLAIDIVHHLSAEKSKELFNLVFQHAKKKVIIIDPAFVSIARKCGPLGAFLGWLFRVLDNDGFTTIDRWMSEREYRDLFQSRFGSVYGKDFEVTPQKIIGYHFVVFNRKAETLSET</sequence>
<dbReference type="AlphaFoldDB" id="A0A1G2RU42"/>
<name>A0A1G2RU42_9BACT</name>
<evidence type="ECO:0000313" key="2">
    <source>
        <dbReference type="Proteomes" id="UP000178222"/>
    </source>
</evidence>
<dbReference type="SUPFAM" id="SSF53335">
    <property type="entry name" value="S-adenosyl-L-methionine-dependent methyltransferases"/>
    <property type="match status" value="1"/>
</dbReference>